<dbReference type="STRING" id="1194090.SAMN05443144_109164"/>
<feature type="domain" description="N-acetyltransferase" evidence="4">
    <location>
        <begin position="12"/>
        <end position="167"/>
    </location>
</feature>
<dbReference type="PANTHER" id="PTHR10545">
    <property type="entry name" value="DIAMINE N-ACETYLTRANSFERASE"/>
    <property type="match status" value="1"/>
</dbReference>
<evidence type="ECO:0000256" key="1">
    <source>
        <dbReference type="ARBA" id="ARBA00008694"/>
    </source>
</evidence>
<dbReference type="InterPro" id="IPR016181">
    <property type="entry name" value="Acyl_CoA_acyltransferase"/>
</dbReference>
<dbReference type="PANTHER" id="PTHR10545:SF29">
    <property type="entry name" value="GH14572P-RELATED"/>
    <property type="match status" value="1"/>
</dbReference>
<dbReference type="FunFam" id="3.40.630.30:FF:000064">
    <property type="entry name" value="GNAT family acetyltransferase"/>
    <property type="match status" value="1"/>
</dbReference>
<reference evidence="5 6" key="1">
    <citation type="submission" date="2016-11" db="EMBL/GenBank/DDBJ databases">
        <authorList>
            <person name="Jaros S."/>
            <person name="Januszkiewicz K."/>
            <person name="Wedrychowicz H."/>
        </authorList>
    </citation>
    <scope>NUCLEOTIDE SEQUENCE [LARGE SCALE GENOMIC DNA]</scope>
    <source>
        <strain evidence="5 6">DSM 21986</strain>
    </source>
</reference>
<dbReference type="CDD" id="cd04301">
    <property type="entry name" value="NAT_SF"/>
    <property type="match status" value="1"/>
</dbReference>
<sequence length="174" mass="20280">MCKKIKTDLPDCYLRFAEEEDVPLILDFIRRLAEYENMSDQVVATGEQLQKNLFGEQRYAEVLLAYYHDQPVGFALFFHNFSTFMGKPGIHLEDLYVMADFRGKGIGTTLLGYLAQLAIDRNCARLEWVVLDWNTHAIEFYHALDAHPMDEWTTFRLTGESLKKVANNNYTRRD</sequence>
<dbReference type="InterPro" id="IPR051016">
    <property type="entry name" value="Diverse_Substrate_AcTransf"/>
</dbReference>
<dbReference type="AlphaFoldDB" id="A0A1M5CB89"/>
<name>A0A1M5CB89_9BACT</name>
<dbReference type="Pfam" id="PF00583">
    <property type="entry name" value="Acetyltransf_1"/>
    <property type="match status" value="1"/>
</dbReference>
<dbReference type="Proteomes" id="UP000184041">
    <property type="component" value="Unassembled WGS sequence"/>
</dbReference>
<keyword evidence="6" id="KW-1185">Reference proteome</keyword>
<gene>
    <name evidence="5" type="ORF">SAMN05443144_109164</name>
</gene>
<dbReference type="OrthoDB" id="9805924at2"/>
<accession>A0A1M5CB89</accession>
<dbReference type="SUPFAM" id="SSF55729">
    <property type="entry name" value="Acyl-CoA N-acyltransferases (Nat)"/>
    <property type="match status" value="1"/>
</dbReference>
<evidence type="ECO:0000313" key="5">
    <source>
        <dbReference type="EMBL" id="SHF51857.1"/>
    </source>
</evidence>
<dbReference type="GO" id="GO:0008080">
    <property type="term" value="F:N-acetyltransferase activity"/>
    <property type="evidence" value="ECO:0007669"/>
    <property type="project" value="TreeGrafter"/>
</dbReference>
<dbReference type="PROSITE" id="PS51186">
    <property type="entry name" value="GNAT"/>
    <property type="match status" value="1"/>
</dbReference>
<protein>
    <submittedName>
        <fullName evidence="5">Acetyltransferase (GNAT) family protein</fullName>
    </submittedName>
</protein>
<dbReference type="InterPro" id="IPR000182">
    <property type="entry name" value="GNAT_dom"/>
</dbReference>
<evidence type="ECO:0000313" key="6">
    <source>
        <dbReference type="Proteomes" id="UP000184041"/>
    </source>
</evidence>
<dbReference type="EMBL" id="FQUS01000009">
    <property type="protein sequence ID" value="SHF51857.1"/>
    <property type="molecule type" value="Genomic_DNA"/>
</dbReference>
<evidence type="ECO:0000259" key="4">
    <source>
        <dbReference type="PROSITE" id="PS51186"/>
    </source>
</evidence>
<evidence type="ECO:0000256" key="2">
    <source>
        <dbReference type="ARBA" id="ARBA00022679"/>
    </source>
</evidence>
<evidence type="ECO:0000256" key="3">
    <source>
        <dbReference type="ARBA" id="ARBA00023315"/>
    </source>
</evidence>
<keyword evidence="2 5" id="KW-0808">Transferase</keyword>
<proteinExistence type="inferred from homology"/>
<organism evidence="5 6">
    <name type="scientific">Fodinibius roseus</name>
    <dbReference type="NCBI Taxonomy" id="1194090"/>
    <lineage>
        <taxon>Bacteria</taxon>
        <taxon>Pseudomonadati</taxon>
        <taxon>Balneolota</taxon>
        <taxon>Balneolia</taxon>
        <taxon>Balneolales</taxon>
        <taxon>Balneolaceae</taxon>
        <taxon>Fodinibius</taxon>
    </lineage>
</organism>
<dbReference type="RefSeq" id="WP_073063353.1">
    <property type="nucleotide sequence ID" value="NZ_FQUS01000009.1"/>
</dbReference>
<dbReference type="Gene3D" id="3.40.630.30">
    <property type="match status" value="1"/>
</dbReference>
<keyword evidence="3" id="KW-0012">Acyltransferase</keyword>
<comment type="similarity">
    <text evidence="1">Belongs to the acetyltransferase family.</text>
</comment>